<reference evidence="2 3" key="1">
    <citation type="submission" date="2023-07" db="EMBL/GenBank/DDBJ databases">
        <title>Genomic Encyclopedia of Type Strains, Phase IV (KMG-IV): sequencing the most valuable type-strain genomes for metagenomic binning, comparative biology and taxonomic classification.</title>
        <authorList>
            <person name="Goeker M."/>
        </authorList>
    </citation>
    <scope>NUCLEOTIDE SEQUENCE [LARGE SCALE GENOMIC DNA]</scope>
    <source>
        <strain evidence="2 3">DSM 9768</strain>
    </source>
</reference>
<proteinExistence type="predicted"/>
<accession>A0ABT9ZXP2</accession>
<name>A0ABT9ZXP2_9BACI</name>
<dbReference type="Pfam" id="PF22790">
    <property type="entry name" value="YkoP"/>
    <property type="match status" value="1"/>
</dbReference>
<protein>
    <recommendedName>
        <fullName evidence="1">YkoP-like domain-containing protein</fullName>
    </recommendedName>
</protein>
<dbReference type="Proteomes" id="UP001230005">
    <property type="component" value="Unassembled WGS sequence"/>
</dbReference>
<evidence type="ECO:0000313" key="2">
    <source>
        <dbReference type="EMBL" id="MDQ0255725.1"/>
    </source>
</evidence>
<feature type="domain" description="YkoP-like" evidence="1">
    <location>
        <begin position="2"/>
        <end position="179"/>
    </location>
</feature>
<comment type="caution">
    <text evidence="2">The sequence shown here is derived from an EMBL/GenBank/DDBJ whole genome shotgun (WGS) entry which is preliminary data.</text>
</comment>
<evidence type="ECO:0000313" key="3">
    <source>
        <dbReference type="Proteomes" id="UP001230005"/>
    </source>
</evidence>
<evidence type="ECO:0000259" key="1">
    <source>
        <dbReference type="Pfam" id="PF22790"/>
    </source>
</evidence>
<dbReference type="EMBL" id="JAUSUG010000012">
    <property type="protein sequence ID" value="MDQ0255725.1"/>
    <property type="molecule type" value="Genomic_DNA"/>
</dbReference>
<organism evidence="2 3">
    <name type="scientific">Evansella vedderi</name>
    <dbReference type="NCBI Taxonomy" id="38282"/>
    <lineage>
        <taxon>Bacteria</taxon>
        <taxon>Bacillati</taxon>
        <taxon>Bacillota</taxon>
        <taxon>Bacilli</taxon>
        <taxon>Bacillales</taxon>
        <taxon>Bacillaceae</taxon>
        <taxon>Evansella</taxon>
    </lineage>
</organism>
<dbReference type="InterPro" id="IPR054467">
    <property type="entry name" value="YkoP-like_dom"/>
</dbReference>
<dbReference type="RefSeq" id="WP_307326821.1">
    <property type="nucleotide sequence ID" value="NZ_JAUSUG010000012.1"/>
</dbReference>
<gene>
    <name evidence="2" type="ORF">J2S74_003107</name>
</gene>
<keyword evidence="3" id="KW-1185">Reference proteome</keyword>
<sequence length="181" mass="21349">MRQYVLKAWENIDPIYDRIRNFTSIETEDNISVFRVLLTRYRGPKHELADGNIISKGDYLVRIHLHNIRLLQYLHPIKSSLKRTFMLYEMVKNALPKLAKYIQDHELSNKIKGICGVTMLNKIVERLGFEIRPVTNPFYRLMKYFSQSPIHFLATGSIANIFEKRKVSYLFMSKNQLLALL</sequence>